<dbReference type="GO" id="GO:0106141">
    <property type="term" value="F:flavin prenyltransferase activity"/>
    <property type="evidence" value="ECO:0007669"/>
    <property type="project" value="UniProtKB-EC"/>
</dbReference>
<comment type="similarity">
    <text evidence="5">Belongs to the UbiX/PAD1 family.</text>
</comment>
<keyword evidence="2" id="KW-0285">Flavoprotein</keyword>
<evidence type="ECO:0000256" key="3">
    <source>
        <dbReference type="ARBA" id="ARBA00022643"/>
    </source>
</evidence>
<evidence type="ECO:0000256" key="5">
    <source>
        <dbReference type="ARBA" id="ARBA00060793"/>
    </source>
</evidence>
<reference evidence="8" key="1">
    <citation type="submission" date="2019-03" db="EMBL/GenBank/DDBJ databases">
        <authorList>
            <person name="Hao L."/>
        </authorList>
    </citation>
    <scope>NUCLEOTIDE SEQUENCE</scope>
</reference>
<dbReference type="PANTHER" id="PTHR43374">
    <property type="entry name" value="FLAVIN PRENYLTRANSFERASE"/>
    <property type="match status" value="1"/>
</dbReference>
<dbReference type="Gene3D" id="3.40.50.1950">
    <property type="entry name" value="Flavin prenyltransferase-like"/>
    <property type="match status" value="1"/>
</dbReference>
<dbReference type="GO" id="GO:0016831">
    <property type="term" value="F:carboxy-lyase activity"/>
    <property type="evidence" value="ECO:0007669"/>
    <property type="project" value="TreeGrafter"/>
</dbReference>
<evidence type="ECO:0000256" key="2">
    <source>
        <dbReference type="ARBA" id="ARBA00022630"/>
    </source>
</evidence>
<dbReference type="Pfam" id="PF02441">
    <property type="entry name" value="Flavoprotein"/>
    <property type="match status" value="1"/>
</dbReference>
<evidence type="ECO:0000256" key="4">
    <source>
        <dbReference type="ARBA" id="ARBA00022679"/>
    </source>
</evidence>
<sequence length="185" mass="20063">MMMKIVVGITGASGAAYGIAVLKHLKSCGVESHLVMSPWAQRTIVLETDLDPDRVVKLASCNYPVEDMAAPLASGSFFHNGMIIAPCSMKTLAAIACGYSDNLIARAADVTIKEGRRLVLLTRETPLSPIHLENMLKLARCGVVIMPPAPALYHRPATVEEVVNQTAGRALELLGIRNKLYPRWK</sequence>
<evidence type="ECO:0000256" key="1">
    <source>
        <dbReference type="ARBA" id="ARBA00022602"/>
    </source>
</evidence>
<dbReference type="InterPro" id="IPR004507">
    <property type="entry name" value="UbiX-like"/>
</dbReference>
<feature type="domain" description="Flavoprotein" evidence="7">
    <location>
        <begin position="3"/>
        <end position="165"/>
    </location>
</feature>
<dbReference type="SUPFAM" id="SSF52507">
    <property type="entry name" value="Homo-oligomeric flavin-containing Cys decarboxylases, HFCD"/>
    <property type="match status" value="1"/>
</dbReference>
<evidence type="ECO:0000313" key="8">
    <source>
        <dbReference type="EMBL" id="VFU11662.1"/>
    </source>
</evidence>
<organism evidence="8">
    <name type="scientific">anaerobic digester metagenome</name>
    <dbReference type="NCBI Taxonomy" id="1263854"/>
    <lineage>
        <taxon>unclassified sequences</taxon>
        <taxon>metagenomes</taxon>
        <taxon>ecological metagenomes</taxon>
    </lineage>
</organism>
<dbReference type="InterPro" id="IPR036551">
    <property type="entry name" value="Flavin_trans-like"/>
</dbReference>
<name>A0A485LUK1_9ZZZZ</name>
<protein>
    <recommendedName>
        <fullName evidence="6">flavin prenyltransferase</fullName>
        <ecNumber evidence="6">2.5.1.129</ecNumber>
    </recommendedName>
</protein>
<proteinExistence type="inferred from homology"/>
<keyword evidence="1" id="KW-0637">Prenyltransferase</keyword>
<keyword evidence="3" id="KW-0288">FMN</keyword>
<dbReference type="HAMAP" id="MF_01984">
    <property type="entry name" value="ubiX_pad"/>
    <property type="match status" value="1"/>
</dbReference>
<dbReference type="AlphaFoldDB" id="A0A485LUK1"/>
<keyword evidence="4 8" id="KW-0808">Transferase</keyword>
<evidence type="ECO:0000259" key="7">
    <source>
        <dbReference type="Pfam" id="PF02441"/>
    </source>
</evidence>
<keyword evidence="8" id="KW-0456">Lyase</keyword>
<dbReference type="FunFam" id="3.40.50.1950:FF:000001">
    <property type="entry name" value="Flavin prenyltransferase UbiX"/>
    <property type="match status" value="1"/>
</dbReference>
<dbReference type="NCBIfam" id="TIGR00421">
    <property type="entry name" value="ubiX_pad"/>
    <property type="match status" value="1"/>
</dbReference>
<accession>A0A485LUK1</accession>
<dbReference type="InterPro" id="IPR003382">
    <property type="entry name" value="Flavoprotein"/>
</dbReference>
<evidence type="ECO:0000256" key="6">
    <source>
        <dbReference type="ARBA" id="ARBA00066834"/>
    </source>
</evidence>
<dbReference type="EC" id="2.5.1.129" evidence="6"/>
<gene>
    <name evidence="8" type="primary">ubiX</name>
    <name evidence="8" type="ORF">SCFA_1300003</name>
</gene>
<dbReference type="EMBL" id="CAADRN010000036">
    <property type="protein sequence ID" value="VFU11662.1"/>
    <property type="molecule type" value="Genomic_DNA"/>
</dbReference>
<dbReference type="PANTHER" id="PTHR43374:SF1">
    <property type="entry name" value="FLAVIN PRENYLTRANSFERASE PAD1, MITOCHONDRIAL"/>
    <property type="match status" value="1"/>
</dbReference>
<dbReference type="NCBIfam" id="NF004685">
    <property type="entry name" value="PRK06029.1"/>
    <property type="match status" value="1"/>
</dbReference>